<dbReference type="Proteomes" id="UP001595998">
    <property type="component" value="Unassembled WGS sequence"/>
</dbReference>
<dbReference type="Pfam" id="PF13514">
    <property type="entry name" value="AAA_27"/>
    <property type="match status" value="1"/>
</dbReference>
<proteinExistence type="predicted"/>
<dbReference type="RefSeq" id="WP_380040315.1">
    <property type="nucleotide sequence ID" value="NZ_JBHSEH010000017.1"/>
</dbReference>
<keyword evidence="4" id="KW-1185">Reference proteome</keyword>
<evidence type="ECO:0000313" key="3">
    <source>
        <dbReference type="EMBL" id="MFC4427132.1"/>
    </source>
</evidence>
<reference evidence="4" key="1">
    <citation type="journal article" date="2019" name="Int. J. Syst. Evol. Microbiol.">
        <title>The Global Catalogue of Microorganisms (GCM) 10K type strain sequencing project: providing services to taxonomists for standard genome sequencing and annotation.</title>
        <authorList>
            <consortium name="The Broad Institute Genomics Platform"/>
            <consortium name="The Broad Institute Genome Sequencing Center for Infectious Disease"/>
            <person name="Wu L."/>
            <person name="Ma J."/>
        </authorList>
    </citation>
    <scope>NUCLEOTIDE SEQUENCE [LARGE SCALE GENOMIC DNA]</scope>
    <source>
        <strain evidence="4">CCUG 56029</strain>
    </source>
</reference>
<feature type="domain" description="YhaN AAA" evidence="2">
    <location>
        <begin position="3"/>
        <end position="190"/>
    </location>
</feature>
<dbReference type="PANTHER" id="PTHR41259:SF1">
    <property type="entry name" value="DOUBLE-STRAND BREAK REPAIR RAD50 ATPASE, PUTATIVE-RELATED"/>
    <property type="match status" value="1"/>
</dbReference>
<dbReference type="PANTHER" id="PTHR41259">
    <property type="entry name" value="DOUBLE-STRAND BREAK REPAIR RAD50 ATPASE, PUTATIVE-RELATED"/>
    <property type="match status" value="1"/>
</dbReference>
<keyword evidence="1" id="KW-0175">Coiled coil</keyword>
<sequence length="1346" mass="147219">MIRIARVDVEAYAGLKQRSFNFESSGPQSLTVLYGPNEAGKSTLLEFIREVLFGTGEALGSVVLEAQGRRYRVTASGRRQRRVMDLTSGETCAPETVRELLGSIDRTVFQNIFAFGLGELQTLTSLTSQGVQERIFAAGVAGAGPSARAAVNRLEAEVQDYLRPRAQSKLTSGALAYQEVQSQLREARSQADGFAVARHEIQRMEDDLREDQQSLQDLVEREHELEAFARLWPQWAERQAALSALEALEVPPARAAGRAHEAQELLRQTQERRAERARLAGELGALPEVPQTLLDAQAGLESLSQELGAYQERLSALGAAEHQRQVLQLDLSSQQEGLGGSWTTDQLVQLYPEQLAPVLEEPGRALEAARVALQAAERELERSNEAAQLTREALAVAQVHGPGESPEERLALDAVDAARQRQQEAQADLDALMVDDALRTQMPALQALLREAPSGVEADLRRLEADAEEQLGTLREILADLGPAWTEEALGQVTAETERGWRQAGQRHGQTWASVRGDLEEARRTVRARRAAVQEAQTPVDTWPETRPLTAIDAQLKTVQTQVALAASARTRLLEHAPSRGPAGPAAQNRAVSAALTLALVVTGFLGHPLLGLLALVCGGALMWVTRPQQPAMVQAGPLRTDTLHSDLEALGLGAQADAGQLAALESRLAGQVSALHREAEAARRAHEAQARLQAEQTLLNEALLEQTRLQTLMDEAAASFACWAEATRLPLEGPEDLEPVLTRLSAARQGSAQRQRLLSQWADRAREVQQFEARVHTVLESLQRPAQPGLLTALVQAVEAAESAQRAALRREDLAAAARQYAADAQRAADYAQTVTGRLRAAWADLEQAHQRAQAAVEKCQSDQKAAADRWAQALAAWEAQLAALNLPSGSPAELRVLIERLARAADTARRLTELGVQWSELQRQTAGFEQRSRAALQAATGEGREPADLLPVVVAARAANDQARQRDGLLQRLAGVDEQLAQLEQHALALLAAAQAPDLLTLLRWDELSSQRQDLQQRVSTVDHAVHVLAGHQAAGWRVQLDQAQPEAWARQLQEIKDKKTFIQDAYEQRHQALARLQLAARLLADSSDTARLHLQAEAVAEQLRRDLRAWVVRRLGARVLADTLREYERTKGPEVLRHASQVFARFSHGRYTAVRQVEGSTKFRVLTSGDELVDVEQLSRGTQEQLYLAVRLGLARTLGQRTANLPLMMDDILVNADPVRAHAVAETLAELSADHQVIYLTCHPSSVQLLQQLVPGSNTVELPRLNGPAPAPQRLATDVAEELASRGVPCTVGELRDALPHLSDSEIQTQIETLKRQGRIVQIGRAKGTRYSLMEEALPVSTE</sequence>
<name>A0ABV8XR48_9DEIO</name>
<feature type="coiled-coil region" evidence="1">
    <location>
        <begin position="366"/>
        <end position="435"/>
    </location>
</feature>
<evidence type="ECO:0000259" key="2">
    <source>
        <dbReference type="Pfam" id="PF13514"/>
    </source>
</evidence>
<evidence type="ECO:0000313" key="4">
    <source>
        <dbReference type="Proteomes" id="UP001595998"/>
    </source>
</evidence>
<dbReference type="Gene3D" id="3.40.50.300">
    <property type="entry name" value="P-loop containing nucleotide triphosphate hydrolases"/>
    <property type="match status" value="2"/>
</dbReference>
<evidence type="ECO:0000256" key="1">
    <source>
        <dbReference type="SAM" id="Coils"/>
    </source>
</evidence>
<gene>
    <name evidence="3" type="ORF">ACFOZ9_13025</name>
</gene>
<dbReference type="InterPro" id="IPR038734">
    <property type="entry name" value="YhaN_AAA"/>
</dbReference>
<organism evidence="3 4">
    <name type="scientific">Deinococcus navajonensis</name>
    <dbReference type="NCBI Taxonomy" id="309884"/>
    <lineage>
        <taxon>Bacteria</taxon>
        <taxon>Thermotogati</taxon>
        <taxon>Deinococcota</taxon>
        <taxon>Deinococci</taxon>
        <taxon>Deinococcales</taxon>
        <taxon>Deinococcaceae</taxon>
        <taxon>Deinococcus</taxon>
    </lineage>
</organism>
<feature type="coiled-coil region" evidence="1">
    <location>
        <begin position="293"/>
        <end position="320"/>
    </location>
</feature>
<dbReference type="EMBL" id="JBHSEH010000017">
    <property type="protein sequence ID" value="MFC4427132.1"/>
    <property type="molecule type" value="Genomic_DNA"/>
</dbReference>
<protein>
    <submittedName>
        <fullName evidence="3">AAA family ATPase</fullName>
    </submittedName>
</protein>
<dbReference type="SUPFAM" id="SSF52540">
    <property type="entry name" value="P-loop containing nucleoside triphosphate hydrolases"/>
    <property type="match status" value="1"/>
</dbReference>
<comment type="caution">
    <text evidence="3">The sequence shown here is derived from an EMBL/GenBank/DDBJ whole genome shotgun (WGS) entry which is preliminary data.</text>
</comment>
<dbReference type="InterPro" id="IPR027417">
    <property type="entry name" value="P-loop_NTPase"/>
</dbReference>
<accession>A0ABV8XR48</accession>